<dbReference type="InterPro" id="IPR012340">
    <property type="entry name" value="NA-bd_OB-fold"/>
</dbReference>
<dbReference type="GO" id="GO:0003723">
    <property type="term" value="F:RNA binding"/>
    <property type="evidence" value="ECO:0007669"/>
    <property type="project" value="TreeGrafter"/>
</dbReference>
<dbReference type="GO" id="GO:0005524">
    <property type="term" value="F:ATP binding"/>
    <property type="evidence" value="ECO:0007669"/>
    <property type="project" value="UniProtKB-KW"/>
</dbReference>
<sequence length="549" mass="62619">MDGEIPVEAKIEIITEELENVILGPDGEPLSKKALKKLEKEREKERKKQERAAELAAEKAAREANSVDYAKDNYGKLEMNQSSSWESTKYTTVKDLENSEVGSIVTVVARVQTSRPTGAKMCFLVLREGTSTVQALVSVNSDTISKQMVKFADNISAESLVRVTAVIVKPDEIVKSCTVGNVELHIHTLFITSEATSRIPFSMEDATRPETEYAKDPLLVKVNLDTRLDNRVIDLRTITNNAIFRLQAAVCKLFREFLDTRDFVEIHSPKIISAASEGGANVFQVTYFKRFAYLAQSPQFYKQMCISSDFGAVYEIAPVFRAEDSNTHRHMTEYIGLDLEMSFKEHYHEVMFMIAELFIFIFKELEKRYAHEISIVQRQYPFEPIRYSEKPLRLEFKDAVALLREAGIEVDDYEDLSTANERILGSLVSEKYGTDFYMLDKFPTKIRPFYTMPDKENPLYSNSYDFFIRGEEIMSGAQRVHDAEFLETRIRECGIDPITMSDYVNAFKYGCPPHAGGGVGLERVIMLYLNLGNIRRASLFPRDPKRLDP</sequence>
<dbReference type="Gene3D" id="2.40.50.140">
    <property type="entry name" value="Nucleic acid-binding proteins"/>
    <property type="match status" value="1"/>
</dbReference>
<dbReference type="Pfam" id="PF01336">
    <property type="entry name" value="tRNA_anti-codon"/>
    <property type="match status" value="1"/>
</dbReference>
<dbReference type="PANTHER" id="PTHR43450:SF1">
    <property type="entry name" value="ASPARTATE--TRNA LIGASE, CYTOPLASMIC"/>
    <property type="match status" value="1"/>
</dbReference>
<dbReference type="HAMAP" id="MF_02075">
    <property type="entry name" value="Asp_tRNA_synth_type2"/>
    <property type="match status" value="1"/>
</dbReference>
<dbReference type="InterPro" id="IPR002312">
    <property type="entry name" value="Asp/Asn-tRNA-synth_IIb"/>
</dbReference>
<feature type="region of interest" description="Disordered" evidence="13">
    <location>
        <begin position="38"/>
        <end position="57"/>
    </location>
</feature>
<keyword evidence="9" id="KW-0648">Protein biosynthesis</keyword>
<comment type="similarity">
    <text evidence="2">Belongs to the class-II aminoacyl-tRNA synthetase family. Type 2 subfamily.</text>
</comment>
<evidence type="ECO:0000256" key="2">
    <source>
        <dbReference type="ARBA" id="ARBA00005312"/>
    </source>
</evidence>
<evidence type="ECO:0000256" key="1">
    <source>
        <dbReference type="ARBA" id="ARBA00004496"/>
    </source>
</evidence>
<evidence type="ECO:0000256" key="6">
    <source>
        <dbReference type="ARBA" id="ARBA00022598"/>
    </source>
</evidence>
<dbReference type="SUPFAM" id="SSF55681">
    <property type="entry name" value="Class II aaRS and biotin synthetases"/>
    <property type="match status" value="1"/>
</dbReference>
<dbReference type="EMBL" id="LSSL01004240">
    <property type="protein sequence ID" value="OLY79615.1"/>
    <property type="molecule type" value="Genomic_DNA"/>
</dbReference>
<dbReference type="NCBIfam" id="TIGR00458">
    <property type="entry name" value="aspS_nondisc"/>
    <property type="match status" value="1"/>
</dbReference>
<keyword evidence="6 15" id="KW-0436">Ligase</keyword>
<dbReference type="InterPro" id="IPR045864">
    <property type="entry name" value="aa-tRNA-synth_II/BPL/LPL"/>
</dbReference>
<evidence type="ECO:0000256" key="8">
    <source>
        <dbReference type="ARBA" id="ARBA00022840"/>
    </source>
</evidence>
<evidence type="ECO:0000256" key="13">
    <source>
        <dbReference type="SAM" id="MobiDB-lite"/>
    </source>
</evidence>
<keyword evidence="5" id="KW-0963">Cytoplasm</keyword>
<dbReference type="CDD" id="cd00776">
    <property type="entry name" value="AsxRS_core"/>
    <property type="match status" value="1"/>
</dbReference>
<dbReference type="GO" id="GO:0004815">
    <property type="term" value="F:aspartate-tRNA ligase activity"/>
    <property type="evidence" value="ECO:0007669"/>
    <property type="project" value="UniProtKB-EC"/>
</dbReference>
<evidence type="ECO:0000256" key="3">
    <source>
        <dbReference type="ARBA" id="ARBA00012841"/>
    </source>
</evidence>
<reference evidence="15 16" key="1">
    <citation type="journal article" date="2016" name="Mol. Biol. Evol.">
        <title>Genome-Wide Survey of Gut Fungi (Harpellales) Reveals the First Horizontally Transferred Ubiquitin Gene from a Mosquito Host.</title>
        <authorList>
            <person name="Wang Y."/>
            <person name="White M.M."/>
            <person name="Kvist S."/>
            <person name="Moncalvo J.M."/>
        </authorList>
    </citation>
    <scope>NUCLEOTIDE SEQUENCE [LARGE SCALE GENOMIC DNA]</scope>
    <source>
        <strain evidence="15 16">ALG-7-W6</strain>
    </source>
</reference>
<name>A0A1R0GRW3_9FUNG</name>
<keyword evidence="7" id="KW-0547">Nucleotide-binding</keyword>
<evidence type="ECO:0000256" key="7">
    <source>
        <dbReference type="ARBA" id="ARBA00022741"/>
    </source>
</evidence>
<dbReference type="PANTHER" id="PTHR43450">
    <property type="entry name" value="ASPARTYL-TRNA SYNTHETASE"/>
    <property type="match status" value="1"/>
</dbReference>
<dbReference type="Pfam" id="PF00152">
    <property type="entry name" value="tRNA-synt_2"/>
    <property type="match status" value="1"/>
</dbReference>
<dbReference type="InterPro" id="IPR004364">
    <property type="entry name" value="Aa-tRNA-synt_II"/>
</dbReference>
<dbReference type="GO" id="GO:0006422">
    <property type="term" value="P:aspartyl-tRNA aminoacylation"/>
    <property type="evidence" value="ECO:0007669"/>
    <property type="project" value="InterPro"/>
</dbReference>
<dbReference type="PROSITE" id="PS50862">
    <property type="entry name" value="AA_TRNA_LIGASE_II"/>
    <property type="match status" value="1"/>
</dbReference>
<dbReference type="InterPro" id="IPR006195">
    <property type="entry name" value="aa-tRNA-synth_II"/>
</dbReference>
<dbReference type="InterPro" id="IPR004523">
    <property type="entry name" value="Asp-tRNA_synthase_2"/>
</dbReference>
<keyword evidence="16" id="KW-1185">Reference proteome</keyword>
<comment type="catalytic activity">
    <reaction evidence="12">
        <text>tRNA(Asp) + L-aspartate + ATP = L-aspartyl-tRNA(Asp) + AMP + diphosphate</text>
        <dbReference type="Rhea" id="RHEA:19649"/>
        <dbReference type="Rhea" id="RHEA-COMP:9660"/>
        <dbReference type="Rhea" id="RHEA-COMP:9678"/>
        <dbReference type="ChEBI" id="CHEBI:29991"/>
        <dbReference type="ChEBI" id="CHEBI:30616"/>
        <dbReference type="ChEBI" id="CHEBI:33019"/>
        <dbReference type="ChEBI" id="CHEBI:78442"/>
        <dbReference type="ChEBI" id="CHEBI:78516"/>
        <dbReference type="ChEBI" id="CHEBI:456215"/>
        <dbReference type="EC" id="6.1.1.12"/>
    </reaction>
</comment>
<dbReference type="PRINTS" id="PR01042">
    <property type="entry name" value="TRNASYNTHASP"/>
</dbReference>
<dbReference type="Proteomes" id="UP000187455">
    <property type="component" value="Unassembled WGS sequence"/>
</dbReference>
<dbReference type="GO" id="GO:0017101">
    <property type="term" value="C:aminoacyl-tRNA synthetase multienzyme complex"/>
    <property type="evidence" value="ECO:0007669"/>
    <property type="project" value="TreeGrafter"/>
</dbReference>
<dbReference type="EC" id="6.1.1.12" evidence="3"/>
<evidence type="ECO:0000256" key="9">
    <source>
        <dbReference type="ARBA" id="ARBA00022917"/>
    </source>
</evidence>
<dbReference type="AlphaFoldDB" id="A0A1R0GRW3"/>
<keyword evidence="10" id="KW-0030">Aminoacyl-tRNA synthetase</keyword>
<accession>A0A1R0GRW3</accession>
<feature type="domain" description="Aminoacyl-transfer RNA synthetases class-II family profile" evidence="14">
    <location>
        <begin position="244"/>
        <end position="541"/>
    </location>
</feature>
<protein>
    <recommendedName>
        <fullName evidence="4">Aspartate--tRNA ligase, cytoplasmic</fullName>
        <ecNumber evidence="3">6.1.1.12</ecNumber>
    </recommendedName>
    <alternativeName>
        <fullName evidence="11">Aspartyl-tRNA synthetase</fullName>
    </alternativeName>
</protein>
<keyword evidence="8" id="KW-0067">ATP-binding</keyword>
<dbReference type="Gene3D" id="3.30.930.10">
    <property type="entry name" value="Bira Bifunctional Protein, Domain 2"/>
    <property type="match status" value="1"/>
</dbReference>
<dbReference type="GO" id="GO:0005829">
    <property type="term" value="C:cytosol"/>
    <property type="evidence" value="ECO:0007669"/>
    <property type="project" value="TreeGrafter"/>
</dbReference>
<evidence type="ECO:0000313" key="15">
    <source>
        <dbReference type="EMBL" id="OLY79615.1"/>
    </source>
</evidence>
<dbReference type="STRING" id="133383.A0A1R0GRW3"/>
<dbReference type="FunFam" id="3.30.930.10:FF:000013">
    <property type="entry name" value="Aspartate--tRNA ligase, cytoplasmic"/>
    <property type="match status" value="1"/>
</dbReference>
<dbReference type="NCBIfam" id="NF003483">
    <property type="entry name" value="PRK05159.1"/>
    <property type="match status" value="1"/>
</dbReference>
<comment type="caution">
    <text evidence="15">The sequence shown here is derived from an EMBL/GenBank/DDBJ whole genome shotgun (WGS) entry which is preliminary data.</text>
</comment>
<evidence type="ECO:0000259" key="14">
    <source>
        <dbReference type="PROSITE" id="PS50862"/>
    </source>
</evidence>
<evidence type="ECO:0000256" key="4">
    <source>
        <dbReference type="ARBA" id="ARBA00018853"/>
    </source>
</evidence>
<dbReference type="CDD" id="cd04320">
    <property type="entry name" value="AspRS_cyto_N"/>
    <property type="match status" value="1"/>
</dbReference>
<evidence type="ECO:0000256" key="10">
    <source>
        <dbReference type="ARBA" id="ARBA00023146"/>
    </source>
</evidence>
<evidence type="ECO:0000313" key="16">
    <source>
        <dbReference type="Proteomes" id="UP000187455"/>
    </source>
</evidence>
<dbReference type="SUPFAM" id="SSF50249">
    <property type="entry name" value="Nucleic acid-binding proteins"/>
    <property type="match status" value="1"/>
</dbReference>
<evidence type="ECO:0000256" key="5">
    <source>
        <dbReference type="ARBA" id="ARBA00022490"/>
    </source>
</evidence>
<organism evidence="15 16">
    <name type="scientific">Smittium mucronatum</name>
    <dbReference type="NCBI Taxonomy" id="133383"/>
    <lineage>
        <taxon>Eukaryota</taxon>
        <taxon>Fungi</taxon>
        <taxon>Fungi incertae sedis</taxon>
        <taxon>Zoopagomycota</taxon>
        <taxon>Kickxellomycotina</taxon>
        <taxon>Harpellomycetes</taxon>
        <taxon>Harpellales</taxon>
        <taxon>Legeriomycetaceae</taxon>
        <taxon>Smittium</taxon>
    </lineage>
</organism>
<dbReference type="InterPro" id="IPR004365">
    <property type="entry name" value="NA-bd_OB_tRNA"/>
</dbReference>
<proteinExistence type="inferred from homology"/>
<evidence type="ECO:0000256" key="12">
    <source>
        <dbReference type="ARBA" id="ARBA00047904"/>
    </source>
</evidence>
<dbReference type="OrthoDB" id="372395at2759"/>
<gene>
    <name evidence="15" type="ORF">AYI68_g6307</name>
</gene>
<comment type="subcellular location">
    <subcellularLocation>
        <location evidence="1">Cytoplasm</location>
    </subcellularLocation>
</comment>
<evidence type="ECO:0000256" key="11">
    <source>
        <dbReference type="ARBA" id="ARBA00033155"/>
    </source>
</evidence>
<dbReference type="FunFam" id="2.40.50.140:FF:000132">
    <property type="entry name" value="Aspartyl-tRNA synthetase, cytoplasmic"/>
    <property type="match status" value="1"/>
</dbReference>